<dbReference type="GO" id="GO:0141101">
    <property type="term" value="F:tRNA(Ser) (uridine(44)-2'-O-)-methyltransferase activity"/>
    <property type="evidence" value="ECO:0007669"/>
    <property type="project" value="UniProtKB-EC"/>
</dbReference>
<reference evidence="14 15" key="1">
    <citation type="journal article" date="2012" name="Plant Cell">
        <title>Genome comparison of barley and maize smut fungi reveals targeted loss of RNA silencing components and species-specific presence of transposable elements.</title>
        <authorList>
            <person name="Laurie J.D."/>
            <person name="Ali S."/>
            <person name="Linning R."/>
            <person name="Mannhaupt G."/>
            <person name="Wong P."/>
            <person name="Gueldener U."/>
            <person name="Muensterkoetter M."/>
            <person name="Moore R."/>
            <person name="Kahmann R."/>
            <person name="Bakkeren G."/>
            <person name="Schirawski J."/>
        </authorList>
    </citation>
    <scope>NUCLEOTIDE SEQUENCE [LARGE SCALE GENOMIC DNA]</scope>
    <source>
        <strain evidence="15">Uh4875-4</strain>
    </source>
</reference>
<feature type="region of interest" description="Disordered" evidence="13">
    <location>
        <begin position="1"/>
        <end position="49"/>
    </location>
</feature>
<evidence type="ECO:0000256" key="4">
    <source>
        <dbReference type="ARBA" id="ARBA00012795"/>
    </source>
</evidence>
<dbReference type="EMBL" id="CAGI01000161">
    <property type="protein sequence ID" value="CCF51165.1"/>
    <property type="molecule type" value="Genomic_DNA"/>
</dbReference>
<keyword evidence="15" id="KW-1185">Reference proteome</keyword>
<evidence type="ECO:0000313" key="15">
    <source>
        <dbReference type="Proteomes" id="UP000006174"/>
    </source>
</evidence>
<name>I2FW72_USTHO</name>
<sequence length="566" mass="63446">MSSGNGESSTSNGGKGMKRTTVQHQQLPPRPKLVPQYPSAETPRPPVSAFHDEEPVCLPFFLSGLTQPTSESGEWVSVITAPAYAPFESWLNVMQSLIRHPERNSGNILRADILSETCAQQDEGGGKQGGWKKQWTIRRALLPRRPNLDWRMEQDCSLHYRLHPHSAGEEHGEEGLEEAAVIYTPLIGAESHPKMTIPEEGRGGLGQASPTEAYIPFYHPKVRALAFHYHPHPSSSTGNTEEPTIYGRLSISLIPFPPTTSSQPEPFPATHRLTRVALSLITTLHTHTWGDLHSYQKRVHHDQIVPRTLYQDLYLSLKTKYASELIAGWAEATDPTKHVFEEMGIAAFLISLWSLEYGKEEGWKGRVKFVDVGCGNGLLTYILSREGFSGVGLDLRARKSWLNYSSKGAMLKEWTFTPASLLQHRDEEGRDVWEGAFLIGNHADELTPWIPVLATHNNCAGFINLPCCYYGLDGTRDFPLLLKGKGEAVSRNEQYLAYVSMLHERFGWNLESEALRIPSTKNWCFVGRTWLPTSTGDQGREVIRDRIQEAIQQALTRGWAARTSTK</sequence>
<keyword evidence="9 12" id="KW-0949">S-adenosyl-L-methionine</keyword>
<evidence type="ECO:0000256" key="6">
    <source>
        <dbReference type="ARBA" id="ARBA00022490"/>
    </source>
</evidence>
<evidence type="ECO:0000256" key="5">
    <source>
        <dbReference type="ARBA" id="ARBA00017788"/>
    </source>
</evidence>
<evidence type="ECO:0000256" key="3">
    <source>
        <dbReference type="ARBA" id="ARBA00009056"/>
    </source>
</evidence>
<evidence type="ECO:0000256" key="13">
    <source>
        <dbReference type="SAM" id="MobiDB-lite"/>
    </source>
</evidence>
<dbReference type="STRING" id="1128400.I2FW72"/>
<evidence type="ECO:0000313" key="14">
    <source>
        <dbReference type="EMBL" id="CCF51165.1"/>
    </source>
</evidence>
<comment type="function">
    <text evidence="1">Probable adenosyl-L-methionine (AdoMet)-dependent tRNA (uracil-O(2)-)-methyltransferase.</text>
</comment>
<accession>I2FW72</accession>
<dbReference type="InterPro" id="IPR029063">
    <property type="entry name" value="SAM-dependent_MTases_sf"/>
</dbReference>
<comment type="subcellular location">
    <subcellularLocation>
        <location evidence="2 12">Cytoplasm</location>
    </subcellularLocation>
</comment>
<dbReference type="AlphaFoldDB" id="I2FW72"/>
<proteinExistence type="inferred from homology"/>
<dbReference type="EC" id="2.1.1.211" evidence="4 12"/>
<evidence type="ECO:0000256" key="1">
    <source>
        <dbReference type="ARBA" id="ARBA00002778"/>
    </source>
</evidence>
<dbReference type="OMA" id="IREPNIN"/>
<keyword evidence="7 12" id="KW-0489">Methyltransferase</keyword>
<dbReference type="PANTHER" id="PTHR21210:SF0">
    <property type="entry name" value="TRNA (URACIL-O(2)-)-METHYLTRANSFERASE-RELATED"/>
    <property type="match status" value="1"/>
</dbReference>
<dbReference type="eggNOG" id="KOG3790">
    <property type="taxonomic scope" value="Eukaryota"/>
</dbReference>
<keyword evidence="8 12" id="KW-0808">Transferase</keyword>
<keyword evidence="10 12" id="KW-0819">tRNA processing</keyword>
<dbReference type="HOGENOM" id="CLU_018580_1_0_1"/>
<gene>
    <name evidence="14" type="ORF">UHOR_01042</name>
</gene>
<keyword evidence="6 12" id="KW-0963">Cytoplasm</keyword>
<evidence type="ECO:0000256" key="7">
    <source>
        <dbReference type="ARBA" id="ARBA00022603"/>
    </source>
</evidence>
<comment type="function">
    <text evidence="12">Adenosyl-L-methionine (AdoMet)-dependent tRNA (uracil-O(2)-)-methyltransferase.</text>
</comment>
<comment type="catalytic activity">
    <reaction evidence="11 12">
        <text>uridine(44) in tRNA(Ser) + S-adenosyl-L-methionine = 2'-O-methyluridine(44) in tRNA(Ser) + S-adenosyl-L-homocysteine + H(+)</text>
        <dbReference type="Rhea" id="RHEA:43100"/>
        <dbReference type="Rhea" id="RHEA-COMP:10339"/>
        <dbReference type="Rhea" id="RHEA-COMP:10340"/>
        <dbReference type="ChEBI" id="CHEBI:15378"/>
        <dbReference type="ChEBI" id="CHEBI:57856"/>
        <dbReference type="ChEBI" id="CHEBI:59789"/>
        <dbReference type="ChEBI" id="CHEBI:65315"/>
        <dbReference type="ChEBI" id="CHEBI:74478"/>
        <dbReference type="EC" id="2.1.1.211"/>
    </reaction>
</comment>
<dbReference type="InterPro" id="IPR011671">
    <property type="entry name" value="tRNA_uracil_MeTrfase"/>
</dbReference>
<protein>
    <recommendedName>
        <fullName evidence="5 12">tRNA (uracil-O(2)-)-methyltransferase</fullName>
        <ecNumber evidence="4 12">2.1.1.211</ecNumber>
    </recommendedName>
</protein>
<dbReference type="PANTHER" id="PTHR21210">
    <property type="entry name" value="TRNA (URACIL-O(2)-)-METHYLTRANSFERASE-RELATED"/>
    <property type="match status" value="1"/>
</dbReference>
<evidence type="ECO:0000256" key="11">
    <source>
        <dbReference type="ARBA" id="ARBA00047957"/>
    </source>
</evidence>
<organism evidence="14 15">
    <name type="scientific">Ustilago hordei</name>
    <name type="common">Barley covered smut fungus</name>
    <dbReference type="NCBI Taxonomy" id="120017"/>
    <lineage>
        <taxon>Eukaryota</taxon>
        <taxon>Fungi</taxon>
        <taxon>Dikarya</taxon>
        <taxon>Basidiomycota</taxon>
        <taxon>Ustilaginomycotina</taxon>
        <taxon>Ustilaginomycetes</taxon>
        <taxon>Ustilaginales</taxon>
        <taxon>Ustilaginaceae</taxon>
        <taxon>Ustilago</taxon>
    </lineage>
</organism>
<dbReference type="Pfam" id="PF07757">
    <property type="entry name" value="AdoMet_MTase"/>
    <property type="match status" value="1"/>
</dbReference>
<dbReference type="GO" id="GO:0030488">
    <property type="term" value="P:tRNA methylation"/>
    <property type="evidence" value="ECO:0007669"/>
    <property type="project" value="UniProtKB-UniRule"/>
</dbReference>
<dbReference type="SUPFAM" id="SSF53335">
    <property type="entry name" value="S-adenosyl-L-methionine-dependent methyltransferases"/>
    <property type="match status" value="1"/>
</dbReference>
<dbReference type="Proteomes" id="UP000006174">
    <property type="component" value="Unassembled WGS sequence"/>
</dbReference>
<evidence type="ECO:0000256" key="10">
    <source>
        <dbReference type="ARBA" id="ARBA00022694"/>
    </source>
</evidence>
<evidence type="ECO:0000256" key="12">
    <source>
        <dbReference type="RuleBase" id="RU368004"/>
    </source>
</evidence>
<comment type="caution">
    <text evidence="14">The sequence shown here is derived from an EMBL/GenBank/DDBJ whole genome shotgun (WGS) entry which is preliminary data.</text>
</comment>
<evidence type="ECO:0000256" key="9">
    <source>
        <dbReference type="ARBA" id="ARBA00022691"/>
    </source>
</evidence>
<comment type="similarity">
    <text evidence="3 12">Belongs to the TRM44 family.</text>
</comment>
<feature type="compositionally biased region" description="Low complexity" evidence="13">
    <location>
        <begin position="1"/>
        <end position="12"/>
    </location>
</feature>
<evidence type="ECO:0000256" key="8">
    <source>
        <dbReference type="ARBA" id="ARBA00022679"/>
    </source>
</evidence>
<dbReference type="GO" id="GO:0005737">
    <property type="term" value="C:cytoplasm"/>
    <property type="evidence" value="ECO:0007669"/>
    <property type="project" value="UniProtKB-SubCell"/>
</dbReference>
<evidence type="ECO:0000256" key="2">
    <source>
        <dbReference type="ARBA" id="ARBA00004496"/>
    </source>
</evidence>